<dbReference type="EMBL" id="JAACJL010000057">
    <property type="protein sequence ID" value="KAF4611511.1"/>
    <property type="molecule type" value="Genomic_DNA"/>
</dbReference>
<sequence length="560" mass="64162">MYLSCPYDNDTAQSTNIINLSQLHYIKSECHVEEGACHLCQELPSAEKDVEAAIMQLKAALNRHQRLKTDINLAHSPVISDLPVEILARIFYACFSEDMQKYGEPIYEDCFVPLKVGAVCRTWRQIAWSSPELWTVISMKRVLSPAFHVCKQYGLMEGWIERSGALPLWVYLEEDVDHPDLKTTPEACRPCWERCLHLLKKISERWEVAYLNLSLNSFVHIVHRVKIKPPTRRLALQSPDEMWYHVQDQGDLTDSLKPWDGSSYGPKEVTLSHPIRLGHVAIDWHCVTHVEVQEWPLAECVNLLRHAPRLESCSLIRVGRFPQAITETIHGGPVVPVNHNSLRYLYIECNNSPAIFFDEVTLPSLEELDYSHFRGGYFPDEAIRSTFLREFIARSCCPLKKLSLYVPPFTPIDYLDTILQLLPTLVHFDLHFSTGLSMTHQREVFDHLLLRLITTASIEDGNGTSKFLPKLEILELDCFGLRDDDVSYWIAIVDVFGDLGKEGRRPFSCVTVNDDTPHPVKGLPDDVVDRLVDLQKAGAVIEHRVRSKDGYYYFVPVKWA</sequence>
<dbReference type="PANTHER" id="PTHR38926:SF5">
    <property type="entry name" value="F-BOX AND LEUCINE-RICH REPEAT PROTEIN 6"/>
    <property type="match status" value="1"/>
</dbReference>
<reference evidence="1 2" key="1">
    <citation type="submission" date="2019-12" db="EMBL/GenBank/DDBJ databases">
        <authorList>
            <person name="Floudas D."/>
            <person name="Bentzer J."/>
            <person name="Ahren D."/>
            <person name="Johansson T."/>
            <person name="Persson P."/>
            <person name="Tunlid A."/>
        </authorList>
    </citation>
    <scope>NUCLEOTIDE SEQUENCE [LARGE SCALE GENOMIC DNA]</scope>
    <source>
        <strain evidence="1 2">CBS 102.39</strain>
    </source>
</reference>
<organism evidence="1 2">
    <name type="scientific">Agrocybe pediades</name>
    <dbReference type="NCBI Taxonomy" id="84607"/>
    <lineage>
        <taxon>Eukaryota</taxon>
        <taxon>Fungi</taxon>
        <taxon>Dikarya</taxon>
        <taxon>Basidiomycota</taxon>
        <taxon>Agaricomycotina</taxon>
        <taxon>Agaricomycetes</taxon>
        <taxon>Agaricomycetidae</taxon>
        <taxon>Agaricales</taxon>
        <taxon>Agaricineae</taxon>
        <taxon>Strophariaceae</taxon>
        <taxon>Agrocybe</taxon>
    </lineage>
</organism>
<evidence type="ECO:0008006" key="3">
    <source>
        <dbReference type="Google" id="ProtNLM"/>
    </source>
</evidence>
<dbReference type="AlphaFoldDB" id="A0A8H4QIP6"/>
<dbReference type="PANTHER" id="PTHR38926">
    <property type="entry name" value="F-BOX DOMAIN CONTAINING PROTEIN, EXPRESSED"/>
    <property type="match status" value="1"/>
</dbReference>
<dbReference type="SUPFAM" id="SSF52047">
    <property type="entry name" value="RNI-like"/>
    <property type="match status" value="1"/>
</dbReference>
<evidence type="ECO:0000313" key="1">
    <source>
        <dbReference type="EMBL" id="KAF4611511.1"/>
    </source>
</evidence>
<dbReference type="Proteomes" id="UP000521872">
    <property type="component" value="Unassembled WGS sequence"/>
</dbReference>
<dbReference type="Gene3D" id="1.20.1280.50">
    <property type="match status" value="1"/>
</dbReference>
<name>A0A8H4QIP6_9AGAR</name>
<gene>
    <name evidence="1" type="ORF">D9613_004475</name>
</gene>
<accession>A0A8H4QIP6</accession>
<proteinExistence type="predicted"/>
<dbReference type="InterPro" id="IPR032675">
    <property type="entry name" value="LRR_dom_sf"/>
</dbReference>
<evidence type="ECO:0000313" key="2">
    <source>
        <dbReference type="Proteomes" id="UP000521872"/>
    </source>
</evidence>
<dbReference type="Gene3D" id="3.80.10.10">
    <property type="entry name" value="Ribonuclease Inhibitor"/>
    <property type="match status" value="1"/>
</dbReference>
<keyword evidence="2" id="KW-1185">Reference proteome</keyword>
<comment type="caution">
    <text evidence="1">The sequence shown here is derived from an EMBL/GenBank/DDBJ whole genome shotgun (WGS) entry which is preliminary data.</text>
</comment>
<protein>
    <recommendedName>
        <fullName evidence="3">F-box domain-containing protein</fullName>
    </recommendedName>
</protein>